<name>A0A931I6X9_9NOCA</name>
<evidence type="ECO:0000313" key="1">
    <source>
        <dbReference type="EMBL" id="MBH0776052.1"/>
    </source>
</evidence>
<dbReference type="SUPFAM" id="SSF101386">
    <property type="entry name" value="all-alpha NTP pyrophosphatases"/>
    <property type="match status" value="1"/>
</dbReference>
<dbReference type="AlphaFoldDB" id="A0A931I6X9"/>
<evidence type="ECO:0000313" key="2">
    <source>
        <dbReference type="Proteomes" id="UP000655751"/>
    </source>
</evidence>
<organism evidence="1 2">
    <name type="scientific">Nocardia bovistercoris</name>
    <dbReference type="NCBI Taxonomy" id="2785916"/>
    <lineage>
        <taxon>Bacteria</taxon>
        <taxon>Bacillati</taxon>
        <taxon>Actinomycetota</taxon>
        <taxon>Actinomycetes</taxon>
        <taxon>Mycobacteriales</taxon>
        <taxon>Nocardiaceae</taxon>
        <taxon>Nocardia</taxon>
    </lineage>
</organism>
<dbReference type="InterPro" id="IPR038735">
    <property type="entry name" value="MSMEG_1276-like_NTP-PPase_dom"/>
</dbReference>
<dbReference type="InterPro" id="IPR021130">
    <property type="entry name" value="PRib-ATP_PPHydrolase-like"/>
</dbReference>
<reference evidence="1" key="1">
    <citation type="submission" date="2020-11" db="EMBL/GenBank/DDBJ databases">
        <title>Nocardia NEAU-351.nov., a novel actinomycete isolated from the cow dung.</title>
        <authorList>
            <person name="Zhang X."/>
        </authorList>
    </citation>
    <scope>NUCLEOTIDE SEQUENCE</scope>
    <source>
        <strain evidence="1">NEAU-351</strain>
    </source>
</reference>
<dbReference type="EMBL" id="JADMLG010000002">
    <property type="protein sequence ID" value="MBH0776052.1"/>
    <property type="molecule type" value="Genomic_DNA"/>
</dbReference>
<protein>
    <submittedName>
        <fullName evidence="1">Nucleoside triphosphate pyrophosphohydrolase</fullName>
    </submittedName>
</protein>
<dbReference type="Pfam" id="PF01503">
    <property type="entry name" value="PRA-PH"/>
    <property type="match status" value="1"/>
</dbReference>
<dbReference type="CDD" id="cd11532">
    <property type="entry name" value="NTP-PPase_COG4997"/>
    <property type="match status" value="1"/>
</dbReference>
<sequence length="102" mass="11162">MGKLVRDGIPGIIRASGGTPGVRVLDADEYEVALHEKMVEEVEELRAACTREERLEEAADVLEVLTAVASYYGFTLEDVRDAAAVKAAERGAFAGRLWLEMH</sequence>
<proteinExistence type="predicted"/>
<keyword evidence="2" id="KW-1185">Reference proteome</keyword>
<dbReference type="Proteomes" id="UP000655751">
    <property type="component" value="Unassembled WGS sequence"/>
</dbReference>
<accession>A0A931I6X9</accession>
<gene>
    <name evidence="1" type="ORF">IT779_07100</name>
</gene>
<comment type="caution">
    <text evidence="1">The sequence shown here is derived from an EMBL/GenBank/DDBJ whole genome shotgun (WGS) entry which is preliminary data.</text>
</comment>